<keyword evidence="6 14" id="KW-0349">Heme</keyword>
<evidence type="ECO:0000256" key="5">
    <source>
        <dbReference type="ARBA" id="ARBA00022475"/>
    </source>
</evidence>
<comment type="caution">
    <text evidence="15">The sequence shown here is derived from an EMBL/GenBank/DDBJ whole genome shotgun (WGS) entry which is preliminary data.</text>
</comment>
<dbReference type="PANTHER" id="PTHR40255">
    <property type="entry name" value="UPF0093 MEMBRANE PROTEIN SLR1790"/>
    <property type="match status" value="1"/>
</dbReference>
<evidence type="ECO:0000313" key="16">
    <source>
        <dbReference type="Proteomes" id="UP000029736"/>
    </source>
</evidence>
<evidence type="ECO:0000256" key="2">
    <source>
        <dbReference type="ARBA" id="ARBA00005073"/>
    </source>
</evidence>
<evidence type="ECO:0000256" key="11">
    <source>
        <dbReference type="ARBA" id="ARBA00023004"/>
    </source>
</evidence>
<accession>A0A098S841</accession>
<feature type="transmembrane region" description="Helical" evidence="14">
    <location>
        <begin position="137"/>
        <end position="156"/>
    </location>
</feature>
<dbReference type="UniPathway" id="UPA00251">
    <property type="reaction ID" value="UER00324"/>
</dbReference>
<keyword evidence="16" id="KW-1185">Reference proteome</keyword>
<evidence type="ECO:0000256" key="3">
    <source>
        <dbReference type="ARBA" id="ARBA00006501"/>
    </source>
</evidence>
<feature type="transmembrane region" description="Helical" evidence="14">
    <location>
        <begin position="98"/>
        <end position="116"/>
    </location>
</feature>
<dbReference type="HAMAP" id="MF_02239">
    <property type="entry name" value="HemJ"/>
    <property type="match status" value="1"/>
</dbReference>
<comment type="pathway">
    <text evidence="2 14">Porphyrin-containing compound metabolism; protoporphyrin-IX biosynthesis; protoporphyrin-IX from protoporphyrinogen-IX: step 1/1.</text>
</comment>
<dbReference type="PANTHER" id="PTHR40255:SF1">
    <property type="entry name" value="PROTOPORPHYRINOGEN IX OXIDASE"/>
    <property type="match status" value="1"/>
</dbReference>
<dbReference type="OrthoDB" id="9800824at2"/>
<comment type="catalytic activity">
    <reaction evidence="13 14">
        <text>protoporphyrinogen IX + 3 A = protoporphyrin IX + 3 AH2</text>
        <dbReference type="Rhea" id="RHEA:62000"/>
        <dbReference type="ChEBI" id="CHEBI:13193"/>
        <dbReference type="ChEBI" id="CHEBI:17499"/>
        <dbReference type="ChEBI" id="CHEBI:57306"/>
        <dbReference type="ChEBI" id="CHEBI:57307"/>
    </reaction>
</comment>
<keyword evidence="12 14" id="KW-0472">Membrane</keyword>
<evidence type="ECO:0000256" key="8">
    <source>
        <dbReference type="ARBA" id="ARBA00022723"/>
    </source>
</evidence>
<dbReference type="InterPro" id="IPR005265">
    <property type="entry name" value="HemJ-like"/>
</dbReference>
<dbReference type="Pfam" id="PF03653">
    <property type="entry name" value="UPF0093"/>
    <property type="match status" value="1"/>
</dbReference>
<evidence type="ECO:0000256" key="4">
    <source>
        <dbReference type="ARBA" id="ARBA00017504"/>
    </source>
</evidence>
<dbReference type="EMBL" id="JPOS01000020">
    <property type="protein sequence ID" value="KGE88276.1"/>
    <property type="molecule type" value="Genomic_DNA"/>
</dbReference>
<evidence type="ECO:0000313" key="15">
    <source>
        <dbReference type="EMBL" id="KGE88276.1"/>
    </source>
</evidence>
<name>A0A098S841_9BACT</name>
<organism evidence="15 16">
    <name type="scientific">Phaeodactylibacter xiamenensis</name>
    <dbReference type="NCBI Taxonomy" id="1524460"/>
    <lineage>
        <taxon>Bacteria</taxon>
        <taxon>Pseudomonadati</taxon>
        <taxon>Bacteroidota</taxon>
        <taxon>Saprospiria</taxon>
        <taxon>Saprospirales</taxon>
        <taxon>Haliscomenobacteraceae</taxon>
        <taxon>Phaeodactylibacter</taxon>
    </lineage>
</organism>
<keyword evidence="9 14" id="KW-1133">Transmembrane helix</keyword>
<feature type="transmembrane region" description="Helical" evidence="14">
    <location>
        <begin position="162"/>
        <end position="184"/>
    </location>
</feature>
<dbReference type="EC" id="1.3.99.-" evidence="14"/>
<evidence type="ECO:0000256" key="9">
    <source>
        <dbReference type="ARBA" id="ARBA00022989"/>
    </source>
</evidence>
<evidence type="ECO:0000256" key="14">
    <source>
        <dbReference type="HAMAP-Rule" id="MF_02239"/>
    </source>
</evidence>
<comment type="function">
    <text evidence="14">Catalyzes the oxidation of protoporphyrinogen IX to protoporphyrin IX.</text>
</comment>
<dbReference type="RefSeq" id="WP_044219660.1">
    <property type="nucleotide sequence ID" value="NZ_JBKAGJ010000007.1"/>
</dbReference>
<comment type="similarity">
    <text evidence="3 14">Belongs to the HemJ family.</text>
</comment>
<evidence type="ECO:0000256" key="13">
    <source>
        <dbReference type="ARBA" id="ARBA00048390"/>
    </source>
</evidence>
<comment type="subunit">
    <text evidence="14">Homodimer.</text>
</comment>
<comment type="cofactor">
    <cofactor evidence="14">
        <name>heme b</name>
        <dbReference type="ChEBI" id="CHEBI:60344"/>
    </cofactor>
    <text evidence="14">Binds 1 heme b (iron(II)-protoporphyrin IX) group per subunit.</text>
</comment>
<protein>
    <recommendedName>
        <fullName evidence="4 14">Protoporphyrinogen IX oxidase</fullName>
        <shortName evidence="14">PPO</shortName>
        <ecNumber evidence="14">1.3.99.-</ecNumber>
    </recommendedName>
</protein>
<keyword evidence="5 14" id="KW-1003">Cell membrane</keyword>
<keyword evidence="8 14" id="KW-0479">Metal-binding</keyword>
<dbReference type="GO" id="GO:0046872">
    <property type="term" value="F:metal ion binding"/>
    <property type="evidence" value="ECO:0007669"/>
    <property type="project" value="UniProtKB-KW"/>
</dbReference>
<feature type="binding site" description="axial binding residue" evidence="14">
    <location>
        <position position="12"/>
    </location>
    <ligand>
        <name>heme</name>
        <dbReference type="ChEBI" id="CHEBI:30413"/>
    </ligand>
    <ligandPart>
        <name>Fe</name>
        <dbReference type="ChEBI" id="CHEBI:18248"/>
    </ligandPart>
</feature>
<keyword evidence="10 14" id="KW-0560">Oxidoreductase</keyword>
<dbReference type="GO" id="GO:0006782">
    <property type="term" value="P:protoporphyrinogen IX biosynthetic process"/>
    <property type="evidence" value="ECO:0007669"/>
    <property type="project" value="UniProtKB-UniRule"/>
</dbReference>
<dbReference type="GO" id="GO:0070818">
    <property type="term" value="F:protoporphyrinogen oxidase activity"/>
    <property type="evidence" value="ECO:0007669"/>
    <property type="project" value="UniProtKB-UniRule"/>
</dbReference>
<reference evidence="15 16" key="1">
    <citation type="journal article" date="2014" name="Int. J. Syst. Evol. Microbiol.">
        <title>Phaeodactylibacter xiamenensis gen. nov., sp. nov., a member of the family Saprospiraceae isolated from the marine alga Phaeodactylum tricornutum.</title>
        <authorList>
            <person name="Chen Z.Jr."/>
            <person name="Lei X."/>
            <person name="Lai Q."/>
            <person name="Li Y."/>
            <person name="Zhang B."/>
            <person name="Zhang J."/>
            <person name="Zhang H."/>
            <person name="Yang L."/>
            <person name="Zheng W."/>
            <person name="Tian Y."/>
            <person name="Yu Z."/>
            <person name="Xu H.Jr."/>
            <person name="Zheng T."/>
        </authorList>
    </citation>
    <scope>NUCLEOTIDE SEQUENCE [LARGE SCALE GENOMIC DNA]</scope>
    <source>
        <strain evidence="15 16">KD52</strain>
    </source>
</reference>
<comment type="subcellular location">
    <subcellularLocation>
        <location evidence="1 14">Cell membrane</location>
        <topology evidence="1 14">Multi-pass membrane protein</topology>
    </subcellularLocation>
</comment>
<evidence type="ECO:0000256" key="7">
    <source>
        <dbReference type="ARBA" id="ARBA00022692"/>
    </source>
</evidence>
<evidence type="ECO:0000256" key="10">
    <source>
        <dbReference type="ARBA" id="ARBA00023002"/>
    </source>
</evidence>
<sequence length="194" mass="22351">MANALFFFKALHVVGFVSWFAGLFYLGRIFVYDEEASGKAEPERSTLKQQFNLMEWRVYRIICNPAMMITWTAGLIMVGLGLFSPLVPNYLTSGTPGWMHLKLLLLVLMTIYHLWNKRIIRRMEAGERPFSSWQYRLLNEMPTLFLISISYIAVYGKAGTLNYLYLVGGIIVFVGLIFLGARAYKKAREKVQRS</sequence>
<keyword evidence="7 14" id="KW-0812">Transmembrane</keyword>
<keyword evidence="11 14" id="KW-0408">Iron</keyword>
<evidence type="ECO:0000256" key="12">
    <source>
        <dbReference type="ARBA" id="ARBA00023136"/>
    </source>
</evidence>
<dbReference type="AlphaFoldDB" id="A0A098S841"/>
<gene>
    <name evidence="15" type="ORF">IX84_10750</name>
</gene>
<evidence type="ECO:0000256" key="1">
    <source>
        <dbReference type="ARBA" id="ARBA00004651"/>
    </source>
</evidence>
<dbReference type="GO" id="GO:0005886">
    <property type="term" value="C:plasma membrane"/>
    <property type="evidence" value="ECO:0007669"/>
    <property type="project" value="UniProtKB-SubCell"/>
</dbReference>
<evidence type="ECO:0000256" key="6">
    <source>
        <dbReference type="ARBA" id="ARBA00022617"/>
    </source>
</evidence>
<proteinExistence type="inferred from homology"/>
<feature type="transmembrane region" description="Helical" evidence="14">
    <location>
        <begin position="58"/>
        <end position="86"/>
    </location>
</feature>
<dbReference type="Proteomes" id="UP000029736">
    <property type="component" value="Unassembled WGS sequence"/>
</dbReference>
<feature type="binding site" description="axial binding residue" evidence="14">
    <location>
        <position position="102"/>
    </location>
    <ligand>
        <name>heme</name>
        <dbReference type="ChEBI" id="CHEBI:30413"/>
    </ligand>
    <ligandPart>
        <name>Fe</name>
        <dbReference type="ChEBI" id="CHEBI:18248"/>
    </ligandPart>
</feature>
<feature type="transmembrane region" description="Helical" evidence="14">
    <location>
        <begin position="6"/>
        <end position="26"/>
    </location>
</feature>
<dbReference type="STRING" id="1524460.IX84_10750"/>